<feature type="region of interest" description="Disordered" evidence="1">
    <location>
        <begin position="249"/>
        <end position="278"/>
    </location>
</feature>
<dbReference type="Gene3D" id="3.40.1210.10">
    <property type="entry name" value="Survival protein SurE-like phosphatase/nucleotidase"/>
    <property type="match status" value="1"/>
</dbReference>
<evidence type="ECO:0000256" key="1">
    <source>
        <dbReference type="SAM" id="MobiDB-lite"/>
    </source>
</evidence>
<sequence>MSNSRPPTVLLTNDDGPPGPESPYIYGFRLWVKRIASSIYLSDAEKTGWNIKVVVPSSQKSWIGKSFQIKEVTQGQYYYPRGPDGLGETTSAARPFRDGESEEWILLDSTPATCVNIALYNLFPGEIDLVVSGPNLGRNTSAAFALSSGTIGASLSAALCHVRSIAVSYGTVQRPTPKELFIPAYVLSTQIVQKLWNNWGKDEGGLRDGEVDLYNVNLPMVPKLLSEEGMDICWTRIWRNEYGQLFRAPKGQRTQEHVSEAGPDSDKATQTDQPSSSRSLTFVFAPDFKRLITPEQGSLPEGSDAWALSHNLASVTPLRASFAEPSDASLALQDEYEDKLVAGRMWNKL</sequence>
<name>A0A166J4J3_9AGAM</name>
<reference evidence="3 4" key="1">
    <citation type="journal article" date="2016" name="Mol. Biol. Evol.">
        <title>Comparative Genomics of Early-Diverging Mushroom-Forming Fungi Provides Insights into the Origins of Lignocellulose Decay Capabilities.</title>
        <authorList>
            <person name="Nagy L.G."/>
            <person name="Riley R."/>
            <person name="Tritt A."/>
            <person name="Adam C."/>
            <person name="Daum C."/>
            <person name="Floudas D."/>
            <person name="Sun H."/>
            <person name="Yadav J.S."/>
            <person name="Pangilinan J."/>
            <person name="Larsson K.H."/>
            <person name="Matsuura K."/>
            <person name="Barry K."/>
            <person name="Labutti K."/>
            <person name="Kuo R."/>
            <person name="Ohm R.A."/>
            <person name="Bhattacharya S.S."/>
            <person name="Shirouzu T."/>
            <person name="Yoshinaga Y."/>
            <person name="Martin F.M."/>
            <person name="Grigoriev I.V."/>
            <person name="Hibbett D.S."/>
        </authorList>
    </citation>
    <scope>NUCLEOTIDE SEQUENCE [LARGE SCALE GENOMIC DNA]</scope>
    <source>
        <strain evidence="3 4">HHB10207 ss-3</strain>
    </source>
</reference>
<dbReference type="PANTHER" id="PTHR47551:SF1">
    <property type="entry name" value="TUBULIN--TYROSINE LIGASE PBY1-RELATED"/>
    <property type="match status" value="1"/>
</dbReference>
<feature type="compositionally biased region" description="Basic and acidic residues" evidence="1">
    <location>
        <begin position="253"/>
        <end position="269"/>
    </location>
</feature>
<dbReference type="Proteomes" id="UP000076798">
    <property type="component" value="Unassembled WGS sequence"/>
</dbReference>
<dbReference type="InterPro" id="IPR036523">
    <property type="entry name" value="SurE-like_sf"/>
</dbReference>
<evidence type="ECO:0000313" key="3">
    <source>
        <dbReference type="EMBL" id="KZT44363.1"/>
    </source>
</evidence>
<proteinExistence type="predicted"/>
<evidence type="ECO:0000313" key="4">
    <source>
        <dbReference type="Proteomes" id="UP000076798"/>
    </source>
</evidence>
<dbReference type="Pfam" id="PF01975">
    <property type="entry name" value="SurE"/>
    <property type="match status" value="1"/>
</dbReference>
<dbReference type="InterPro" id="IPR027746">
    <property type="entry name" value="TTL"/>
</dbReference>
<dbReference type="AlphaFoldDB" id="A0A166J4J3"/>
<keyword evidence="4" id="KW-1185">Reference proteome</keyword>
<dbReference type="NCBIfam" id="TIGR00087">
    <property type="entry name" value="surE"/>
    <property type="match status" value="1"/>
</dbReference>
<dbReference type="InterPro" id="IPR002828">
    <property type="entry name" value="SurE-like_Pase/nucleotidase"/>
</dbReference>
<dbReference type="PANTHER" id="PTHR47551">
    <property type="entry name" value="TUBULIN--TYROSINE LIGASE PBY1-RELATED"/>
    <property type="match status" value="1"/>
</dbReference>
<dbReference type="SUPFAM" id="SSF64167">
    <property type="entry name" value="SurE-like"/>
    <property type="match status" value="1"/>
</dbReference>
<evidence type="ECO:0000259" key="2">
    <source>
        <dbReference type="Pfam" id="PF01975"/>
    </source>
</evidence>
<feature type="domain" description="Survival protein SurE-like phosphatase/nucleotidase" evidence="2">
    <location>
        <begin position="9"/>
        <end position="243"/>
    </location>
</feature>
<gene>
    <name evidence="3" type="ORF">SISSUDRAFT_1111549</name>
</gene>
<dbReference type="OrthoDB" id="202825at2759"/>
<dbReference type="EMBL" id="KV428004">
    <property type="protein sequence ID" value="KZT44363.1"/>
    <property type="molecule type" value="Genomic_DNA"/>
</dbReference>
<dbReference type="GO" id="GO:0000932">
    <property type="term" value="C:P-body"/>
    <property type="evidence" value="ECO:0007669"/>
    <property type="project" value="TreeGrafter"/>
</dbReference>
<accession>A0A166J4J3</accession>
<protein>
    <submittedName>
        <fullName evidence="3">Sure-like protein</fullName>
    </submittedName>
</protein>
<dbReference type="GO" id="GO:0016787">
    <property type="term" value="F:hydrolase activity"/>
    <property type="evidence" value="ECO:0007669"/>
    <property type="project" value="InterPro"/>
</dbReference>
<organism evidence="3 4">
    <name type="scientific">Sistotremastrum suecicum HHB10207 ss-3</name>
    <dbReference type="NCBI Taxonomy" id="1314776"/>
    <lineage>
        <taxon>Eukaryota</taxon>
        <taxon>Fungi</taxon>
        <taxon>Dikarya</taxon>
        <taxon>Basidiomycota</taxon>
        <taxon>Agaricomycotina</taxon>
        <taxon>Agaricomycetes</taxon>
        <taxon>Sistotremastrales</taxon>
        <taxon>Sistotremastraceae</taxon>
        <taxon>Sistotremastrum</taxon>
    </lineage>
</organism>
<dbReference type="STRING" id="1314776.A0A166J4J3"/>